<dbReference type="AlphaFoldDB" id="A0A167JFE4"/>
<gene>
    <name evidence="8" type="ORF">CALVIDRAFT_550741</name>
</gene>
<evidence type="ECO:0000256" key="6">
    <source>
        <dbReference type="SAM" id="Phobius"/>
    </source>
</evidence>
<dbReference type="EMBL" id="KV417301">
    <property type="protein sequence ID" value="KZO93532.1"/>
    <property type="molecule type" value="Genomic_DNA"/>
</dbReference>
<feature type="domain" description="CWH43-like N-terminal" evidence="7">
    <location>
        <begin position="11"/>
        <end position="224"/>
    </location>
</feature>
<dbReference type="PANTHER" id="PTHR21324:SF2">
    <property type="entry name" value="EG:22E5.9 PROTEIN"/>
    <property type="match status" value="1"/>
</dbReference>
<feature type="transmembrane region" description="Helical" evidence="6">
    <location>
        <begin position="175"/>
        <end position="196"/>
    </location>
</feature>
<dbReference type="Pfam" id="PF10277">
    <property type="entry name" value="Frag1"/>
    <property type="match status" value="1"/>
</dbReference>
<evidence type="ECO:0000313" key="9">
    <source>
        <dbReference type="Proteomes" id="UP000076738"/>
    </source>
</evidence>
<feature type="transmembrane region" description="Helical" evidence="6">
    <location>
        <begin position="202"/>
        <end position="220"/>
    </location>
</feature>
<dbReference type="InterPro" id="IPR050911">
    <property type="entry name" value="DRAM/TMEM150_Autophagy_Mod"/>
</dbReference>
<feature type="transmembrane region" description="Helical" evidence="6">
    <location>
        <begin position="12"/>
        <end position="33"/>
    </location>
</feature>
<dbReference type="InterPro" id="IPR019402">
    <property type="entry name" value="CWH43_N"/>
</dbReference>
<organism evidence="8 9">
    <name type="scientific">Calocera viscosa (strain TUFC12733)</name>
    <dbReference type="NCBI Taxonomy" id="1330018"/>
    <lineage>
        <taxon>Eukaryota</taxon>
        <taxon>Fungi</taxon>
        <taxon>Dikarya</taxon>
        <taxon>Basidiomycota</taxon>
        <taxon>Agaricomycotina</taxon>
        <taxon>Dacrymycetes</taxon>
        <taxon>Dacrymycetales</taxon>
        <taxon>Dacrymycetaceae</taxon>
        <taxon>Calocera</taxon>
    </lineage>
</organism>
<keyword evidence="9" id="KW-1185">Reference proteome</keyword>
<sequence>MARLTYRIHPSWVPIVPIVAWFTTLWVLLGAWLHQGRPQYASMQESIAYISDIGATYLKPLFIVGCVITGLGFFATLLVDGLLRRSGILERTGRRKVRWLSYASIASAFIGALGLILLSGFDTLRYPHEHDAFLTVFMVGVILSAIFTIAEYAALLRSPQVHNTLWLTLSFYGKILVFVLELVLAIAFGVCLRTGIYNPGAVIEWVVAFVFEFYLVTFWADLHPANAGREHTNTHTHGSHKSRTSTEQMLY</sequence>
<name>A0A167JFE4_CALVF</name>
<evidence type="ECO:0000256" key="4">
    <source>
        <dbReference type="ARBA" id="ARBA00023136"/>
    </source>
</evidence>
<evidence type="ECO:0000313" key="8">
    <source>
        <dbReference type="EMBL" id="KZO93532.1"/>
    </source>
</evidence>
<evidence type="ECO:0000256" key="3">
    <source>
        <dbReference type="ARBA" id="ARBA00022989"/>
    </source>
</evidence>
<protein>
    <recommendedName>
        <fullName evidence="7">CWH43-like N-terminal domain-containing protein</fullName>
    </recommendedName>
</protein>
<dbReference type="GO" id="GO:0012505">
    <property type="term" value="C:endomembrane system"/>
    <property type="evidence" value="ECO:0007669"/>
    <property type="project" value="UniProtKB-SubCell"/>
</dbReference>
<evidence type="ECO:0000256" key="5">
    <source>
        <dbReference type="SAM" id="MobiDB-lite"/>
    </source>
</evidence>
<feature type="transmembrane region" description="Helical" evidence="6">
    <location>
        <begin position="99"/>
        <end position="121"/>
    </location>
</feature>
<evidence type="ECO:0000256" key="1">
    <source>
        <dbReference type="ARBA" id="ARBA00004127"/>
    </source>
</evidence>
<feature type="region of interest" description="Disordered" evidence="5">
    <location>
        <begin position="230"/>
        <end position="251"/>
    </location>
</feature>
<dbReference type="STRING" id="1330018.A0A167JFE4"/>
<evidence type="ECO:0000256" key="2">
    <source>
        <dbReference type="ARBA" id="ARBA00022692"/>
    </source>
</evidence>
<comment type="subcellular location">
    <subcellularLocation>
        <location evidence="1">Endomembrane system</location>
        <topology evidence="1">Multi-pass membrane protein</topology>
    </subcellularLocation>
</comment>
<dbReference type="GO" id="GO:0005886">
    <property type="term" value="C:plasma membrane"/>
    <property type="evidence" value="ECO:0007669"/>
    <property type="project" value="TreeGrafter"/>
</dbReference>
<keyword evidence="3 6" id="KW-1133">Transmembrane helix</keyword>
<proteinExistence type="predicted"/>
<keyword evidence="4 6" id="KW-0472">Membrane</keyword>
<dbReference type="Proteomes" id="UP000076738">
    <property type="component" value="Unassembled WGS sequence"/>
</dbReference>
<feature type="transmembrane region" description="Helical" evidence="6">
    <location>
        <begin position="133"/>
        <end position="154"/>
    </location>
</feature>
<reference evidence="8 9" key="1">
    <citation type="journal article" date="2016" name="Mol. Biol. Evol.">
        <title>Comparative Genomics of Early-Diverging Mushroom-Forming Fungi Provides Insights into the Origins of Lignocellulose Decay Capabilities.</title>
        <authorList>
            <person name="Nagy L.G."/>
            <person name="Riley R."/>
            <person name="Tritt A."/>
            <person name="Adam C."/>
            <person name="Daum C."/>
            <person name="Floudas D."/>
            <person name="Sun H."/>
            <person name="Yadav J.S."/>
            <person name="Pangilinan J."/>
            <person name="Larsson K.H."/>
            <person name="Matsuura K."/>
            <person name="Barry K."/>
            <person name="Labutti K."/>
            <person name="Kuo R."/>
            <person name="Ohm R.A."/>
            <person name="Bhattacharya S.S."/>
            <person name="Shirouzu T."/>
            <person name="Yoshinaga Y."/>
            <person name="Martin F.M."/>
            <person name="Grigoriev I.V."/>
            <person name="Hibbett D.S."/>
        </authorList>
    </citation>
    <scope>NUCLEOTIDE SEQUENCE [LARGE SCALE GENOMIC DNA]</scope>
    <source>
        <strain evidence="8 9">TUFC12733</strain>
    </source>
</reference>
<accession>A0A167JFE4</accession>
<evidence type="ECO:0000259" key="7">
    <source>
        <dbReference type="Pfam" id="PF10277"/>
    </source>
</evidence>
<dbReference type="OrthoDB" id="10032492at2759"/>
<dbReference type="PANTHER" id="PTHR21324">
    <property type="entry name" value="FASTING-INDUCIBLE INTEGRAL MEMBRANE PROTEIN TM6P1-RELATED"/>
    <property type="match status" value="1"/>
</dbReference>
<keyword evidence="2 6" id="KW-0812">Transmembrane</keyword>
<feature type="transmembrane region" description="Helical" evidence="6">
    <location>
        <begin position="61"/>
        <end position="79"/>
    </location>
</feature>